<keyword evidence="3" id="KW-0808">Transferase</keyword>
<feature type="non-terminal residue" evidence="9">
    <location>
        <position position="1"/>
    </location>
</feature>
<dbReference type="InterPro" id="IPR003342">
    <property type="entry name" value="ArnT-like_N"/>
</dbReference>
<evidence type="ECO:0000256" key="1">
    <source>
        <dbReference type="ARBA" id="ARBA00004127"/>
    </source>
</evidence>
<feature type="transmembrane region" description="Helical" evidence="7">
    <location>
        <begin position="138"/>
        <end position="154"/>
    </location>
</feature>
<feature type="domain" description="ArnT-like N-terminal" evidence="8">
    <location>
        <begin position="37"/>
        <end position="188"/>
    </location>
</feature>
<keyword evidence="5 7" id="KW-1133">Transmembrane helix</keyword>
<comment type="subcellular location">
    <subcellularLocation>
        <location evidence="1">Endomembrane system</location>
        <topology evidence="1">Multi-pass membrane protein</topology>
    </subcellularLocation>
</comment>
<organism evidence="9">
    <name type="scientific">marine metagenome</name>
    <dbReference type="NCBI Taxonomy" id="408172"/>
    <lineage>
        <taxon>unclassified sequences</taxon>
        <taxon>metagenomes</taxon>
        <taxon>ecological metagenomes</taxon>
    </lineage>
</organism>
<protein>
    <recommendedName>
        <fullName evidence="8">ArnT-like N-terminal domain-containing protein</fullName>
    </recommendedName>
</protein>
<keyword evidence="2" id="KW-0328">Glycosyltransferase</keyword>
<dbReference type="AlphaFoldDB" id="A0A382SMV0"/>
<evidence type="ECO:0000259" key="8">
    <source>
        <dbReference type="Pfam" id="PF02366"/>
    </source>
</evidence>
<feature type="transmembrane region" description="Helical" evidence="7">
    <location>
        <begin position="44"/>
        <end position="62"/>
    </location>
</feature>
<keyword evidence="6 7" id="KW-0472">Membrane</keyword>
<sequence>QHTWELLHHAYTAFYTNLSYAVSWILNCSVETIPTGTFITGSRWVSYLCIQSIILIVFWRLFKLLGSWKWALLGMCFVGMQRGSYFFAITMHPEPPMLLGIVVAIFGATEYLRHPRFFNLFLMSLGIALAISSKLQSLLLLPWAGIIGLLGLWIRRINDLYTISLWVIGSLMTLVVSVLLLTPYQMFHWQRLWRGIQAERNMQLFAWDTHTEVNLFDWIEYTVSNELVGYAYSLLLLLTLFLFIRKFFQNIQNLRDWLGRPMPALFVTNLIWAV</sequence>
<dbReference type="GO" id="GO:0000030">
    <property type="term" value="F:mannosyltransferase activity"/>
    <property type="evidence" value="ECO:0007669"/>
    <property type="project" value="InterPro"/>
</dbReference>
<evidence type="ECO:0000313" key="9">
    <source>
        <dbReference type="EMBL" id="SVD11143.1"/>
    </source>
</evidence>
<dbReference type="GO" id="GO:0006493">
    <property type="term" value="P:protein O-linked glycosylation"/>
    <property type="evidence" value="ECO:0007669"/>
    <property type="project" value="InterPro"/>
</dbReference>
<evidence type="ECO:0000256" key="6">
    <source>
        <dbReference type="ARBA" id="ARBA00023136"/>
    </source>
</evidence>
<name>A0A382SMV0_9ZZZZ</name>
<feature type="transmembrane region" description="Helical" evidence="7">
    <location>
        <begin position="161"/>
        <end position="184"/>
    </location>
</feature>
<dbReference type="GO" id="GO:0016020">
    <property type="term" value="C:membrane"/>
    <property type="evidence" value="ECO:0007669"/>
    <property type="project" value="InterPro"/>
</dbReference>
<keyword evidence="4 7" id="KW-0812">Transmembrane</keyword>
<evidence type="ECO:0000256" key="4">
    <source>
        <dbReference type="ARBA" id="ARBA00022692"/>
    </source>
</evidence>
<accession>A0A382SMV0</accession>
<dbReference type="GO" id="GO:0012505">
    <property type="term" value="C:endomembrane system"/>
    <property type="evidence" value="ECO:0007669"/>
    <property type="project" value="UniProtKB-SubCell"/>
</dbReference>
<evidence type="ECO:0000256" key="2">
    <source>
        <dbReference type="ARBA" id="ARBA00022676"/>
    </source>
</evidence>
<feature type="transmembrane region" description="Helical" evidence="7">
    <location>
        <begin position="227"/>
        <end position="244"/>
    </location>
</feature>
<evidence type="ECO:0000256" key="3">
    <source>
        <dbReference type="ARBA" id="ARBA00022679"/>
    </source>
</evidence>
<evidence type="ECO:0000256" key="5">
    <source>
        <dbReference type="ARBA" id="ARBA00022989"/>
    </source>
</evidence>
<dbReference type="Pfam" id="PF02366">
    <property type="entry name" value="PMT"/>
    <property type="match status" value="1"/>
</dbReference>
<dbReference type="EMBL" id="UINC01130218">
    <property type="protein sequence ID" value="SVD11143.1"/>
    <property type="molecule type" value="Genomic_DNA"/>
</dbReference>
<evidence type="ECO:0000256" key="7">
    <source>
        <dbReference type="SAM" id="Phobius"/>
    </source>
</evidence>
<gene>
    <name evidence="9" type="ORF">METZ01_LOCUS363997</name>
</gene>
<reference evidence="9" key="1">
    <citation type="submission" date="2018-05" db="EMBL/GenBank/DDBJ databases">
        <authorList>
            <person name="Lanie J.A."/>
            <person name="Ng W.-L."/>
            <person name="Kazmierczak K.M."/>
            <person name="Andrzejewski T.M."/>
            <person name="Davidsen T.M."/>
            <person name="Wayne K.J."/>
            <person name="Tettelin H."/>
            <person name="Glass J.I."/>
            <person name="Rusch D."/>
            <person name="Podicherti R."/>
            <person name="Tsui H.-C.T."/>
            <person name="Winkler M.E."/>
        </authorList>
    </citation>
    <scope>NUCLEOTIDE SEQUENCE</scope>
</reference>
<proteinExistence type="predicted"/>